<proteinExistence type="predicted"/>
<sequence>MIFIPIFSFSFYVFSALHTHFILFLCSLLLGLLLLFVLLPSASLPPVSPSLPPVSPSLASCTVCFPRASALFHHIRSLRERGAATLPGLFAAVTFRFAFSGVTSRFAGPPPCLRRSPRASCPVFQKIIENDSSFFKKLLKTTFRLSKKYRNLSVVFQKNNQISTQSILI</sequence>
<protein>
    <submittedName>
        <fullName evidence="1">Uncharacterized protein</fullName>
    </submittedName>
</protein>
<gene>
    <name evidence="1" type="ORF">MmiEs2_11930</name>
</gene>
<dbReference type="EMBL" id="CP131062">
    <property type="protein sequence ID" value="WNY28980.1"/>
    <property type="molecule type" value="Genomic_DNA"/>
</dbReference>
<name>A0AA96VB02_9EURY</name>
<dbReference type="Proteomes" id="UP001302662">
    <property type="component" value="Chromosome"/>
</dbReference>
<keyword evidence="2" id="KW-1185">Reference proteome</keyword>
<dbReference type="AlphaFoldDB" id="A0AA96VB02"/>
<organism evidence="1 2">
    <name type="scientific">Methanimicrococcus stummii</name>
    <dbReference type="NCBI Taxonomy" id="3028294"/>
    <lineage>
        <taxon>Archaea</taxon>
        <taxon>Methanobacteriati</taxon>
        <taxon>Methanobacteriota</taxon>
        <taxon>Stenosarchaea group</taxon>
        <taxon>Methanomicrobia</taxon>
        <taxon>Methanosarcinales</taxon>
        <taxon>Methanosarcinaceae</taxon>
        <taxon>Methanimicrococcus</taxon>
    </lineage>
</organism>
<dbReference type="RefSeq" id="WP_316558980.1">
    <property type="nucleotide sequence ID" value="NZ_CP131062.1"/>
</dbReference>
<evidence type="ECO:0000313" key="1">
    <source>
        <dbReference type="EMBL" id="WNY28980.1"/>
    </source>
</evidence>
<dbReference type="KEGG" id="mees:MmiEs2_11930"/>
<dbReference type="GeneID" id="85197665"/>
<reference evidence="1 2" key="1">
    <citation type="submission" date="2023-07" db="EMBL/GenBank/DDBJ databases">
        <title>Closed genome sequence of Methanimicrococcus sp. Es2.</title>
        <authorList>
            <person name="Protasov E."/>
            <person name="Platt K."/>
            <person name="Reeh H."/>
            <person name="Poehlein A."/>
            <person name="Daniel R."/>
            <person name="Brune A."/>
        </authorList>
    </citation>
    <scope>NUCLEOTIDE SEQUENCE [LARGE SCALE GENOMIC DNA]</scope>
    <source>
        <strain evidence="1 2">Es2</strain>
    </source>
</reference>
<accession>A0AA96VB02</accession>
<evidence type="ECO:0000313" key="2">
    <source>
        <dbReference type="Proteomes" id="UP001302662"/>
    </source>
</evidence>